<sequence length="135" mass="15758">MMRKIKESIFKVMDKLGSRVMNIIFICGFIVLILFVGLGTFIPELNRHTYEGKVVQKYAENHSVTTGKTYYIEVKQGDQIIKIENGDILLRQKFDSRDIQDQIKEGQQVKVDTIGFYLPKWGFYPNLTHIEQIKK</sequence>
<feature type="transmembrane region" description="Helical" evidence="1">
    <location>
        <begin position="20"/>
        <end position="42"/>
    </location>
</feature>
<name>A0ABD7TTR1_9STAP</name>
<dbReference type="Proteomes" id="UP001065705">
    <property type="component" value="Chromosome"/>
</dbReference>
<gene>
    <name evidence="2" type="ORF">MUA95_02145</name>
</gene>
<dbReference type="RefSeq" id="WP_262626610.1">
    <property type="nucleotide sequence ID" value="NZ_CP094809.1"/>
</dbReference>
<dbReference type="EMBL" id="CP094809">
    <property type="protein sequence ID" value="UXU57633.1"/>
    <property type="molecule type" value="Genomic_DNA"/>
</dbReference>
<keyword evidence="1" id="KW-0472">Membrane</keyword>
<accession>A0ABD7TTR1</accession>
<dbReference type="AlphaFoldDB" id="A0ABD7TTR1"/>
<reference evidence="2" key="1">
    <citation type="submission" date="2022-03" db="EMBL/GenBank/DDBJ databases">
        <title>Comparative Genomics of East African Camel-Associated Staphylococcaceae spp.: Diversity and Inheritance of Traits Involved in Host-Pathogen Interactions.</title>
        <authorList>
            <person name="Akarsu H."/>
            <person name="Liljander A."/>
            <person name="Younan M."/>
            <person name="Brodard I."/>
            <person name="Glucks I."/>
            <person name="Labroussaa F."/>
            <person name="Overesch G."/>
            <person name="Kuhnert P."/>
            <person name="Perreten V."/>
            <person name="Drexler J.F."/>
            <person name="Corman V.M."/>
            <person name="Falquet L."/>
            <person name="Jores J."/>
        </authorList>
    </citation>
    <scope>NUCLEOTIDE SEQUENCE</scope>
    <source>
        <strain evidence="2">IVB6197</strain>
    </source>
</reference>
<keyword evidence="1" id="KW-1133">Transmembrane helix</keyword>
<evidence type="ECO:0000313" key="3">
    <source>
        <dbReference type="Proteomes" id="UP001065705"/>
    </source>
</evidence>
<organism evidence="2 3">
    <name type="scientific">Staphylococcus agnetis</name>
    <dbReference type="NCBI Taxonomy" id="985762"/>
    <lineage>
        <taxon>Bacteria</taxon>
        <taxon>Bacillati</taxon>
        <taxon>Bacillota</taxon>
        <taxon>Bacilli</taxon>
        <taxon>Bacillales</taxon>
        <taxon>Staphylococcaceae</taxon>
        <taxon>Staphylococcus</taxon>
    </lineage>
</organism>
<proteinExistence type="predicted"/>
<keyword evidence="1" id="KW-0812">Transmembrane</keyword>
<protein>
    <submittedName>
        <fullName evidence="2">Uncharacterized protein</fullName>
    </submittedName>
</protein>
<evidence type="ECO:0000256" key="1">
    <source>
        <dbReference type="SAM" id="Phobius"/>
    </source>
</evidence>
<evidence type="ECO:0000313" key="2">
    <source>
        <dbReference type="EMBL" id="UXU57633.1"/>
    </source>
</evidence>